<dbReference type="EC" id="2.7.1.159" evidence="6"/>
<dbReference type="InterPro" id="IPR008656">
    <property type="entry name" value="Inositol_tetrakis-P_1-kinase"/>
</dbReference>
<dbReference type="GO" id="GO:0000287">
    <property type="term" value="F:magnesium ion binding"/>
    <property type="evidence" value="ECO:0007669"/>
    <property type="project" value="InterPro"/>
</dbReference>
<feature type="domain" description="Inositol 1,3,4-trisphosphate 5/6-kinase ATP-grasp" evidence="13">
    <location>
        <begin position="25"/>
        <end position="168"/>
    </location>
</feature>
<evidence type="ECO:0000259" key="13">
    <source>
        <dbReference type="Pfam" id="PF05770"/>
    </source>
</evidence>
<evidence type="ECO:0000256" key="7">
    <source>
        <dbReference type="ARBA" id="ARBA00022679"/>
    </source>
</evidence>
<evidence type="ECO:0000256" key="9">
    <source>
        <dbReference type="ARBA" id="ARBA00022741"/>
    </source>
</evidence>
<reference evidence="14 15" key="1">
    <citation type="journal article" date="2020" name="Nat. Food">
        <title>A phased Vanilla planifolia genome enables genetic improvement of flavour and production.</title>
        <authorList>
            <person name="Hasing T."/>
            <person name="Tang H."/>
            <person name="Brym M."/>
            <person name="Khazi F."/>
            <person name="Huang T."/>
            <person name="Chambers A.H."/>
        </authorList>
    </citation>
    <scope>NUCLEOTIDE SEQUENCE [LARGE SCALE GENOMIC DNA]</scope>
    <source>
        <tissue evidence="14">Leaf</tissue>
    </source>
</reference>
<proteinExistence type="inferred from homology"/>
<keyword evidence="9" id="KW-0547">Nucleotide-binding</keyword>
<keyword evidence="11" id="KW-0067">ATP-binding</keyword>
<evidence type="ECO:0000256" key="10">
    <source>
        <dbReference type="ARBA" id="ARBA00022777"/>
    </source>
</evidence>
<evidence type="ECO:0000256" key="4">
    <source>
        <dbReference type="ARBA" id="ARBA00009601"/>
    </source>
</evidence>
<dbReference type="GO" id="GO:0005524">
    <property type="term" value="F:ATP binding"/>
    <property type="evidence" value="ECO:0007669"/>
    <property type="project" value="UniProtKB-KW"/>
</dbReference>
<comment type="caution">
    <text evidence="14">The sequence shown here is derived from an EMBL/GenBank/DDBJ whole genome shotgun (WGS) entry which is preliminary data.</text>
</comment>
<dbReference type="GO" id="GO:0052725">
    <property type="term" value="F:inositol-1,3,4-trisphosphate 6-kinase activity"/>
    <property type="evidence" value="ECO:0007669"/>
    <property type="project" value="InterPro"/>
</dbReference>
<evidence type="ECO:0000313" key="14">
    <source>
        <dbReference type="EMBL" id="KAG0453755.1"/>
    </source>
</evidence>
<dbReference type="GO" id="GO:0032957">
    <property type="term" value="P:inositol trisphosphate metabolic process"/>
    <property type="evidence" value="ECO:0007669"/>
    <property type="project" value="InterPro"/>
</dbReference>
<evidence type="ECO:0000256" key="12">
    <source>
        <dbReference type="ARBA" id="ARBA00022842"/>
    </source>
</evidence>
<keyword evidence="7" id="KW-0808">Transferase</keyword>
<dbReference type="Gene3D" id="3.30.470.20">
    <property type="entry name" value="ATP-grasp fold, B domain"/>
    <property type="match status" value="1"/>
</dbReference>
<evidence type="ECO:0000256" key="6">
    <source>
        <dbReference type="ARBA" id="ARBA00012017"/>
    </source>
</evidence>
<name>A0A835PH60_VANPL</name>
<comment type="subunit">
    <text evidence="5">Monomer.</text>
</comment>
<protein>
    <recommendedName>
        <fullName evidence="6">inositol-1,3,4-trisphosphate 5/6-kinase</fullName>
        <ecNumber evidence="6">2.7.1.159</ecNumber>
    </recommendedName>
</protein>
<keyword evidence="8" id="KW-0479">Metal-binding</keyword>
<sequence>MGPLSLACLPSRRTASMTVTSLLFMALVFKIEDFENLFVPLPAVIQEYVDHGSWLFKFYVLGDKVFHSVKKSMPNSSLLVSMSGNSGSSPIIFNSLKSLPIAMEGMACDFSKASNHSIDLELVHRAAKYLRKSLSLTIFGFDVVIQEGSRDHVIVDLNYLPSFKEIPDDDAIPAFWDAIKAHMNPGRLTKHLHLEALKAPKAHIYG</sequence>
<dbReference type="Proteomes" id="UP000639772">
    <property type="component" value="Unassembled WGS sequence"/>
</dbReference>
<dbReference type="OrthoDB" id="25308at2759"/>
<organism evidence="14 15">
    <name type="scientific">Vanilla planifolia</name>
    <name type="common">Vanilla</name>
    <dbReference type="NCBI Taxonomy" id="51239"/>
    <lineage>
        <taxon>Eukaryota</taxon>
        <taxon>Viridiplantae</taxon>
        <taxon>Streptophyta</taxon>
        <taxon>Embryophyta</taxon>
        <taxon>Tracheophyta</taxon>
        <taxon>Spermatophyta</taxon>
        <taxon>Magnoliopsida</taxon>
        <taxon>Liliopsida</taxon>
        <taxon>Asparagales</taxon>
        <taxon>Orchidaceae</taxon>
        <taxon>Vanilloideae</taxon>
        <taxon>Vanilleae</taxon>
        <taxon>Vanilla</taxon>
    </lineage>
</organism>
<evidence type="ECO:0000256" key="3">
    <source>
        <dbReference type="ARBA" id="ARBA00001946"/>
    </source>
</evidence>
<evidence type="ECO:0000256" key="2">
    <source>
        <dbReference type="ARBA" id="ARBA00000680"/>
    </source>
</evidence>
<dbReference type="PANTHER" id="PTHR14217:SF1">
    <property type="entry name" value="INOSITOL-TETRAKISPHOSPHATE 1-KINASE"/>
    <property type="match status" value="1"/>
</dbReference>
<evidence type="ECO:0000256" key="1">
    <source>
        <dbReference type="ARBA" id="ARBA00000399"/>
    </source>
</evidence>
<evidence type="ECO:0000256" key="11">
    <source>
        <dbReference type="ARBA" id="ARBA00022840"/>
    </source>
</evidence>
<keyword evidence="12" id="KW-0460">Magnesium</keyword>
<dbReference type="InterPro" id="IPR040464">
    <property type="entry name" value="InsP(3)kin_ATP-grasp"/>
</dbReference>
<dbReference type="GO" id="GO:0005737">
    <property type="term" value="C:cytoplasm"/>
    <property type="evidence" value="ECO:0007669"/>
    <property type="project" value="TreeGrafter"/>
</dbReference>
<dbReference type="GO" id="GO:0052726">
    <property type="term" value="F:inositol-1,3,4-trisphosphate 5-kinase activity"/>
    <property type="evidence" value="ECO:0007669"/>
    <property type="project" value="InterPro"/>
</dbReference>
<comment type="catalytic activity">
    <reaction evidence="2">
        <text>1D-myo-inositol 1,3,4-trisphosphate + ATP = 1D-myo-inositol 1,3,4,5-tetrakisphosphate + ADP + H(+)</text>
        <dbReference type="Rhea" id="RHEA:13253"/>
        <dbReference type="ChEBI" id="CHEBI:15378"/>
        <dbReference type="ChEBI" id="CHEBI:30616"/>
        <dbReference type="ChEBI" id="CHEBI:57895"/>
        <dbReference type="ChEBI" id="CHEBI:58414"/>
        <dbReference type="ChEBI" id="CHEBI:456216"/>
        <dbReference type="EC" id="2.7.1.159"/>
    </reaction>
</comment>
<comment type="catalytic activity">
    <reaction evidence="1">
        <text>1D-myo-inositol 1,3,4-trisphosphate + ATP = 1D-myo-inositol 1,3,4,6-tetrakisphosphate + ADP + H(+)</text>
        <dbReference type="Rhea" id="RHEA:20940"/>
        <dbReference type="ChEBI" id="CHEBI:15378"/>
        <dbReference type="ChEBI" id="CHEBI:30616"/>
        <dbReference type="ChEBI" id="CHEBI:57660"/>
        <dbReference type="ChEBI" id="CHEBI:58414"/>
        <dbReference type="ChEBI" id="CHEBI:456216"/>
        <dbReference type="EC" id="2.7.1.159"/>
    </reaction>
</comment>
<comment type="cofactor">
    <cofactor evidence="3">
        <name>Mg(2+)</name>
        <dbReference type="ChEBI" id="CHEBI:18420"/>
    </cofactor>
</comment>
<keyword evidence="10" id="KW-0418">Kinase</keyword>
<evidence type="ECO:0000256" key="5">
    <source>
        <dbReference type="ARBA" id="ARBA00011245"/>
    </source>
</evidence>
<dbReference type="GO" id="GO:0047325">
    <property type="term" value="F:inositol-3,4,5,6-tetrakisphosphate 1-kinase activity"/>
    <property type="evidence" value="ECO:0007669"/>
    <property type="project" value="InterPro"/>
</dbReference>
<comment type="similarity">
    <text evidence="4">Belongs to the ITPK1 family.</text>
</comment>
<gene>
    <name evidence="14" type="ORF">HPP92_025059</name>
</gene>
<dbReference type="Pfam" id="PF05770">
    <property type="entry name" value="Ins134_P3_kin"/>
    <property type="match status" value="1"/>
</dbReference>
<evidence type="ECO:0000256" key="8">
    <source>
        <dbReference type="ARBA" id="ARBA00022723"/>
    </source>
</evidence>
<evidence type="ECO:0000313" key="15">
    <source>
        <dbReference type="Proteomes" id="UP000639772"/>
    </source>
</evidence>
<dbReference type="EMBL" id="JADCNM010000014">
    <property type="protein sequence ID" value="KAG0453755.1"/>
    <property type="molecule type" value="Genomic_DNA"/>
</dbReference>
<accession>A0A835PH60</accession>
<dbReference type="AlphaFoldDB" id="A0A835PH60"/>
<dbReference type="PANTHER" id="PTHR14217">
    <property type="entry name" value="INOSITOL-TETRAKISPHOSPHATE 1-KINASE"/>
    <property type="match status" value="1"/>
</dbReference>